<dbReference type="EMBL" id="BAAASJ010000043">
    <property type="protein sequence ID" value="GAA2641710.1"/>
    <property type="molecule type" value="Genomic_DNA"/>
</dbReference>
<dbReference type="Proteomes" id="UP001500151">
    <property type="component" value="Unassembled WGS sequence"/>
</dbReference>
<dbReference type="PANTHER" id="PTHR35908">
    <property type="entry name" value="HYPOTHETICAL FUSION PROTEIN"/>
    <property type="match status" value="1"/>
</dbReference>
<dbReference type="Gene3D" id="3.10.180.10">
    <property type="entry name" value="2,3-Dihydroxybiphenyl 1,2-Dioxygenase, domain 1"/>
    <property type="match status" value="1"/>
</dbReference>
<protein>
    <recommendedName>
        <fullName evidence="2">Glyoxalase-like domain-containing protein</fullName>
    </recommendedName>
</protein>
<comment type="caution">
    <text evidence="3">The sequence shown here is derived from an EMBL/GenBank/DDBJ whole genome shotgun (WGS) entry which is preliminary data.</text>
</comment>
<reference evidence="3 4" key="1">
    <citation type="journal article" date="2019" name="Int. J. Syst. Evol. Microbiol.">
        <title>The Global Catalogue of Microorganisms (GCM) 10K type strain sequencing project: providing services to taxonomists for standard genome sequencing and annotation.</title>
        <authorList>
            <consortium name="The Broad Institute Genomics Platform"/>
            <consortium name="The Broad Institute Genome Sequencing Center for Infectious Disease"/>
            <person name="Wu L."/>
            <person name="Ma J."/>
        </authorList>
    </citation>
    <scope>NUCLEOTIDE SEQUENCE [LARGE SCALE GENOMIC DNA]</scope>
    <source>
        <strain evidence="3 4">JCM 4524</strain>
    </source>
</reference>
<evidence type="ECO:0000256" key="1">
    <source>
        <dbReference type="SAM" id="MobiDB-lite"/>
    </source>
</evidence>
<evidence type="ECO:0000259" key="2">
    <source>
        <dbReference type="Pfam" id="PF18029"/>
    </source>
</evidence>
<keyword evidence="4" id="KW-1185">Reference proteome</keyword>
<feature type="domain" description="Glyoxalase-like" evidence="2">
    <location>
        <begin position="8"/>
        <end position="66"/>
    </location>
</feature>
<dbReference type="PANTHER" id="PTHR35908:SF1">
    <property type="entry name" value="CONSERVED PROTEIN"/>
    <property type="match status" value="1"/>
</dbReference>
<dbReference type="RefSeq" id="WP_425584958.1">
    <property type="nucleotide sequence ID" value="NZ_BAAASJ010000043.1"/>
</dbReference>
<dbReference type="InterPro" id="IPR041581">
    <property type="entry name" value="Glyoxalase_6"/>
</dbReference>
<name>A0ABN3R270_9ACTN</name>
<organism evidence="3 4">
    <name type="scientific">Streptomyces vastus</name>
    <dbReference type="NCBI Taxonomy" id="285451"/>
    <lineage>
        <taxon>Bacteria</taxon>
        <taxon>Bacillati</taxon>
        <taxon>Actinomycetota</taxon>
        <taxon>Actinomycetes</taxon>
        <taxon>Kitasatosporales</taxon>
        <taxon>Streptomycetaceae</taxon>
        <taxon>Streptomyces</taxon>
    </lineage>
</organism>
<accession>A0ABN3R270</accession>
<evidence type="ECO:0000313" key="4">
    <source>
        <dbReference type="Proteomes" id="UP001500151"/>
    </source>
</evidence>
<feature type="compositionally biased region" description="Polar residues" evidence="1">
    <location>
        <begin position="1"/>
        <end position="12"/>
    </location>
</feature>
<dbReference type="Pfam" id="PF18029">
    <property type="entry name" value="Glyoxalase_6"/>
    <property type="match status" value="1"/>
</dbReference>
<dbReference type="SUPFAM" id="SSF54593">
    <property type="entry name" value="Glyoxalase/Bleomycin resistance protein/Dihydroxybiphenyl dioxygenase"/>
    <property type="match status" value="1"/>
</dbReference>
<proteinExistence type="predicted"/>
<evidence type="ECO:0000313" key="3">
    <source>
        <dbReference type="EMBL" id="GAA2641710.1"/>
    </source>
</evidence>
<gene>
    <name evidence="3" type="ORF">GCM10010307_43460</name>
</gene>
<sequence length="88" mass="9336">MRLVTSSEQVPESKTGKNRIHFDVAAPDPASEQGRVEELGGRLLEQYAAGGFLVMADPEGNEFCIIPPGPFEVDDDGHGNYLGGCSAS</sequence>
<dbReference type="InterPro" id="IPR029068">
    <property type="entry name" value="Glyas_Bleomycin-R_OHBP_Dase"/>
</dbReference>
<feature type="region of interest" description="Disordered" evidence="1">
    <location>
        <begin position="1"/>
        <end position="22"/>
    </location>
</feature>